<feature type="transmembrane region" description="Helical" evidence="2">
    <location>
        <begin position="33"/>
        <end position="51"/>
    </location>
</feature>
<keyword evidence="2" id="KW-0812">Transmembrane</keyword>
<accession>Q3IUV2</accession>
<dbReference type="InterPro" id="IPR042047">
    <property type="entry name" value="SleB_dom1"/>
</dbReference>
<dbReference type="InterPro" id="IPR012931">
    <property type="entry name" value="TraG_N_Proteobacteria"/>
</dbReference>
<feature type="region of interest" description="Disordered" evidence="1">
    <location>
        <begin position="695"/>
        <end position="715"/>
    </location>
</feature>
<dbReference type="PATRIC" id="fig|272943.9.peg.279"/>
<evidence type="ECO:0000256" key="2">
    <source>
        <dbReference type="SAM" id="Phobius"/>
    </source>
</evidence>
<dbReference type="Proteomes" id="UP000002703">
    <property type="component" value="Plasmid D"/>
</dbReference>
<dbReference type="OrthoDB" id="7413598at2"/>
<organism evidence="5 6">
    <name type="scientific">Cereibacter sphaeroides (strain ATCC 17023 / DSM 158 / JCM 6121 / CCUG 31486 / LMG 2827 / NBRC 12203 / NCIMB 8253 / ATH 2.4.1.)</name>
    <name type="common">Rhodobacter sphaeroides</name>
    <dbReference type="NCBI Taxonomy" id="272943"/>
    <lineage>
        <taxon>Bacteria</taxon>
        <taxon>Pseudomonadati</taxon>
        <taxon>Pseudomonadota</taxon>
        <taxon>Alphaproteobacteria</taxon>
        <taxon>Rhodobacterales</taxon>
        <taxon>Paracoccaceae</taxon>
        <taxon>Cereibacter</taxon>
    </lineage>
</organism>
<dbReference type="RefSeq" id="WP_011331489.1">
    <property type="nucleotide sequence ID" value="NC_007490.2"/>
</dbReference>
<dbReference type="GO" id="GO:0016787">
    <property type="term" value="F:hydrolase activity"/>
    <property type="evidence" value="ECO:0007669"/>
    <property type="project" value="InterPro"/>
</dbReference>
<keyword evidence="6" id="KW-1185">Reference proteome</keyword>
<dbReference type="EnsemblBacteria" id="ABA81682">
    <property type="protein sequence ID" value="ABA81682"/>
    <property type="gene ID" value="RSP_4238"/>
</dbReference>
<gene>
    <name evidence="5" type="primary">traG</name>
    <name evidence="5" type="ORF">RSP_4238</name>
</gene>
<dbReference type="AlphaFoldDB" id="Q3IUV2"/>
<sequence>MQWEIYTTGGAFYLYDVFQMLGAYTSSGNFKNLLAIGTIIGIGWASLQLAFGGSLGSAMKYVLTMMLVMMFTLGPKSSVVIIDKTSGTVPIYGVVDNVPTPVAMLGHYTSAVSYYLTGQMETLMSTPTNLTYQKNGILFGATLLSQAANWRAVTPKIHENLVNYMQNCVLDAAALGHMELEMVATTGNLESYIASNMPASMAYYDVVKGATRKCSEGWANVRAAVTTDVNKVFARKAAGIFQGVNSSGAANVNRLKGTLSDFQQLMAMSSASSVQTVKQAMYVTAMDDGMKRFIANSGNSAAMEIYQATRAEIQTRSSYAAIGASAAKWVPLLKIVFETLYYAAFPMAVLMMMTPLAMTVLKGYAGGFVWIAAWEPLSAILHSVVIKASTGFYREAGAVTSDGSVSDVVLSWANHFGIRAVEQDVGSVAGYLMMSVPFLATAILFGANRMVGMATSMLNVGQGAAIESGREAATGAISLGNMSMNNYAANKMNLSSMWDVGRDSMVGDNGAVITQNADGRYNWAAGTAVSSGAMTSQFGEAVRSEVSRRAESSRTAASSAASELSDYISQGASEINSFGQSFTSGKMANKGYATDSQATETTRVAESFKRVEDFARDHGISTDVAIGAGIAAHLQAKAGGALGSAISSLTGLEAGASASLSGNLGAKSDERFSEIVKAATSAGIDKDVSTINSARYSASSSDTHGRQTTAGEDRRFSLDEGERLAESYISRLEEAKSYSEAESRLKSGGTSLDMNLNQMIGNELVRGGHNPLEVSDFFNPKTGAAMGEGKQIVGRVVDDLVNGLVGPGPQDRTQDYEVQVDQSAFRKDLPREATLDAGTPNARSISLDAQRSSVDGAIGQAESDAQGDHLNLTRYHGDKVREENPLLESNRSALASGAEQTIGEAGYKRVFGWLNVGAAEAAELQQAHPAAWTSPGAALDYYSQNPEKFMEVLGRPFVDGDDLPSSPDNQNAALYPSPMLPRAYSAQERDVMVRTILGEAADQGNVGMAAVALVIRNRAEDVRFPDNVADVSLQPRQFSAWNADGSGNALVAKYNPGEAAYERAAYVADLVMAGLVPDFTEGATHYYSPAGMNHLVESGYQKNLIPSWLARETEARDAPPIRIGGHIFTGSVRIDR</sequence>
<protein>
    <submittedName>
        <fullName evidence="5">TraG</fullName>
    </submittedName>
</protein>
<geneLocation type="plasmid" evidence="6">
    <name>pRS241d</name>
</geneLocation>
<proteinExistence type="predicted"/>
<keyword evidence="2" id="KW-1133">Transmembrane helix</keyword>
<keyword evidence="2" id="KW-0472">Membrane</keyword>
<evidence type="ECO:0000259" key="3">
    <source>
        <dbReference type="Pfam" id="PF07486"/>
    </source>
</evidence>
<feature type="transmembrane region" description="Helical" evidence="2">
    <location>
        <begin position="428"/>
        <end position="447"/>
    </location>
</feature>
<feature type="domain" description="Cell wall hydrolase SleB" evidence="3">
    <location>
        <begin position="1004"/>
        <end position="1111"/>
    </location>
</feature>
<evidence type="ECO:0000259" key="4">
    <source>
        <dbReference type="Pfam" id="PF07916"/>
    </source>
</evidence>
<feature type="transmembrane region" description="Helical" evidence="2">
    <location>
        <begin position="367"/>
        <end position="386"/>
    </location>
</feature>
<dbReference type="GeneID" id="3711869"/>
<feature type="compositionally biased region" description="Polar residues" evidence="1">
    <location>
        <begin position="695"/>
        <end position="710"/>
    </location>
</feature>
<keyword evidence="5" id="KW-0614">Plasmid</keyword>
<dbReference type="InterPro" id="IPR011105">
    <property type="entry name" value="Cell_wall_hydrolase_SleB"/>
</dbReference>
<feature type="transmembrane region" description="Helical" evidence="2">
    <location>
        <begin position="340"/>
        <end position="361"/>
    </location>
</feature>
<dbReference type="Pfam" id="PF07916">
    <property type="entry name" value="TraG_N"/>
    <property type="match status" value="1"/>
</dbReference>
<dbReference type="Pfam" id="PF07486">
    <property type="entry name" value="Hydrolase_2"/>
    <property type="match status" value="1"/>
</dbReference>
<reference evidence="6" key="1">
    <citation type="submission" date="2005-09" db="EMBL/GenBank/DDBJ databases">
        <title>Complete sequence of plasmid D of Rhodobacter sphaeroides 2.4.1.</title>
        <authorList>
            <person name="Copeland A."/>
            <person name="Lucas S."/>
            <person name="Lapidus A."/>
            <person name="Barry K."/>
            <person name="Detter J.C."/>
            <person name="Glavina T."/>
            <person name="Hammon N."/>
            <person name="Israni S."/>
            <person name="Pitluck S."/>
            <person name="Richardson P."/>
            <person name="Mackenzie C."/>
            <person name="Choudhary M."/>
            <person name="Larimer F."/>
            <person name="Hauser L.J."/>
            <person name="Land M."/>
            <person name="Donohue T.J."/>
            <person name="Kaplan S."/>
        </authorList>
    </citation>
    <scope>NUCLEOTIDE SEQUENCE [LARGE SCALE GENOMIC DNA]</scope>
    <source>
        <strain evidence="6">ATCC 17023 / DSM 158 / JCM 6121 / CCUG 31486 / LMG 2827 / NBRC 12203 / NCIMB 8253 / ATH 2.4.1.</strain>
        <plasmid evidence="6">pRS241d</plasmid>
    </source>
</reference>
<evidence type="ECO:0000256" key="1">
    <source>
        <dbReference type="SAM" id="MobiDB-lite"/>
    </source>
</evidence>
<dbReference type="Gene3D" id="1.10.10.2520">
    <property type="entry name" value="Cell wall hydrolase SleB, domain 1"/>
    <property type="match status" value="1"/>
</dbReference>
<feature type="domain" description="TraG N-terminal Proteobacteria" evidence="4">
    <location>
        <begin position="4"/>
        <end position="465"/>
    </location>
</feature>
<name>Q3IUV2_CERS4</name>
<dbReference type="KEGG" id="rsp:RSP_4238"/>
<dbReference type="EMBL" id="CP000147">
    <property type="protein sequence ID" value="ABA81682.1"/>
    <property type="molecule type" value="Genomic_DNA"/>
</dbReference>
<evidence type="ECO:0000313" key="6">
    <source>
        <dbReference type="Proteomes" id="UP000002703"/>
    </source>
</evidence>
<evidence type="ECO:0000313" key="5">
    <source>
        <dbReference type="EMBL" id="ABA81682.1"/>
    </source>
</evidence>